<evidence type="ECO:0000313" key="4">
    <source>
        <dbReference type="Proteomes" id="UP000178603"/>
    </source>
</evidence>
<feature type="coiled-coil region" evidence="1">
    <location>
        <begin position="54"/>
        <end position="91"/>
    </location>
</feature>
<name>A0A1F8AR09_9BACT</name>
<comment type="caution">
    <text evidence="3">The sequence shown here is derived from an EMBL/GenBank/DDBJ whole genome shotgun (WGS) entry which is preliminary data.</text>
</comment>
<evidence type="ECO:0000256" key="2">
    <source>
        <dbReference type="SAM" id="Phobius"/>
    </source>
</evidence>
<accession>A0A1F8AR09</accession>
<protein>
    <recommendedName>
        <fullName evidence="5">Fimbrial assembly protein</fullName>
    </recommendedName>
</protein>
<evidence type="ECO:0008006" key="5">
    <source>
        <dbReference type="Google" id="ProtNLM"/>
    </source>
</evidence>
<dbReference type="Proteomes" id="UP000178603">
    <property type="component" value="Unassembled WGS sequence"/>
</dbReference>
<evidence type="ECO:0000313" key="3">
    <source>
        <dbReference type="EMBL" id="OGM54197.1"/>
    </source>
</evidence>
<proteinExistence type="predicted"/>
<reference evidence="3 4" key="1">
    <citation type="journal article" date="2016" name="Nat. Commun.">
        <title>Thousands of microbial genomes shed light on interconnected biogeochemical processes in an aquifer system.</title>
        <authorList>
            <person name="Anantharaman K."/>
            <person name="Brown C.T."/>
            <person name="Hug L.A."/>
            <person name="Sharon I."/>
            <person name="Castelle C.J."/>
            <person name="Probst A.J."/>
            <person name="Thomas B.C."/>
            <person name="Singh A."/>
            <person name="Wilkins M.J."/>
            <person name="Karaoz U."/>
            <person name="Brodie E.L."/>
            <person name="Williams K.H."/>
            <person name="Hubbard S.S."/>
            <person name="Banfield J.F."/>
        </authorList>
    </citation>
    <scope>NUCLEOTIDE SEQUENCE [LARGE SCALE GENOMIC DNA]</scope>
</reference>
<organism evidence="3 4">
    <name type="scientific">Candidatus Woesebacteria bacterium RIFCSPHIGHO2_12_FULL_41_24</name>
    <dbReference type="NCBI Taxonomy" id="1802510"/>
    <lineage>
        <taxon>Bacteria</taxon>
        <taxon>Candidatus Woeseibacteriota</taxon>
    </lineage>
</organism>
<evidence type="ECO:0000256" key="1">
    <source>
        <dbReference type="SAM" id="Coils"/>
    </source>
</evidence>
<keyword evidence="2" id="KW-0472">Membrane</keyword>
<feature type="transmembrane region" description="Helical" evidence="2">
    <location>
        <begin position="28"/>
        <end position="49"/>
    </location>
</feature>
<keyword evidence="2" id="KW-1133">Transmembrane helix</keyword>
<keyword evidence="2" id="KW-0812">Transmembrane</keyword>
<dbReference type="EMBL" id="MGGW01000017">
    <property type="protein sequence ID" value="OGM54197.1"/>
    <property type="molecule type" value="Genomic_DNA"/>
</dbReference>
<dbReference type="AlphaFoldDB" id="A0A1F8AR09"/>
<sequence length="175" mass="19426">MSVNINLLPQAGSLNTTIAKMGRRLTRMAVVCFIFFLVFGSLGVGYLFITSGDLTKINDQNNTYKSNIKSLQEAEQNLVLVRDRVAKVKTILNDVSFEEKLDKVQRMLDTLPSKSQPDALEVNSTKSKILLKFDSLSGLSSFLKGLISGDDWDFINLDTLELSGAGNYKIELELV</sequence>
<keyword evidence="1" id="KW-0175">Coiled coil</keyword>
<gene>
    <name evidence="3" type="ORF">A3E44_00760</name>
</gene>